<evidence type="ECO:0000313" key="1">
    <source>
        <dbReference type="EMBL" id="KLO06750.1"/>
    </source>
</evidence>
<dbReference type="Proteomes" id="UP000053477">
    <property type="component" value="Unassembled WGS sequence"/>
</dbReference>
<evidence type="ECO:0000313" key="2">
    <source>
        <dbReference type="Proteomes" id="UP000053477"/>
    </source>
</evidence>
<organism evidence="1 2">
    <name type="scientific">Schizopora paradoxa</name>
    <dbReference type="NCBI Taxonomy" id="27342"/>
    <lineage>
        <taxon>Eukaryota</taxon>
        <taxon>Fungi</taxon>
        <taxon>Dikarya</taxon>
        <taxon>Basidiomycota</taxon>
        <taxon>Agaricomycotina</taxon>
        <taxon>Agaricomycetes</taxon>
        <taxon>Hymenochaetales</taxon>
        <taxon>Schizoporaceae</taxon>
        <taxon>Schizopora</taxon>
    </lineage>
</organism>
<dbReference type="AlphaFoldDB" id="A0A0H2R4N1"/>
<name>A0A0H2R4N1_9AGAM</name>
<proteinExistence type="predicted"/>
<keyword evidence="2" id="KW-1185">Reference proteome</keyword>
<dbReference type="EMBL" id="KQ086183">
    <property type="protein sequence ID" value="KLO06750.1"/>
    <property type="molecule type" value="Genomic_DNA"/>
</dbReference>
<accession>A0A0H2R4N1</accession>
<reference evidence="1 2" key="1">
    <citation type="submission" date="2015-04" db="EMBL/GenBank/DDBJ databases">
        <title>Complete genome sequence of Schizopora paradoxa KUC8140, a cosmopolitan wood degrader in East Asia.</title>
        <authorList>
            <consortium name="DOE Joint Genome Institute"/>
            <person name="Min B."/>
            <person name="Park H."/>
            <person name="Jang Y."/>
            <person name="Kim J.-J."/>
            <person name="Kim K.H."/>
            <person name="Pangilinan J."/>
            <person name="Lipzen A."/>
            <person name="Riley R."/>
            <person name="Grigoriev I.V."/>
            <person name="Spatafora J.W."/>
            <person name="Choi I.-G."/>
        </authorList>
    </citation>
    <scope>NUCLEOTIDE SEQUENCE [LARGE SCALE GENOMIC DNA]</scope>
    <source>
        <strain evidence="1 2">KUC8140</strain>
    </source>
</reference>
<protein>
    <submittedName>
        <fullName evidence="1">Uncharacterized protein</fullName>
    </submittedName>
</protein>
<sequence length="508" mass="58227">MGSISLTALELVLEEIYLQRRARLRDWQESHISRRQRVDNGLEFSDDFGEVLKCLSLVHPTWTNISHRTLGRILVFPNVTMRSAKGAIATPIFGLWTREIYLPFSRDYGAYYGSRREEELSDSDIRYSATIWNCITEVLARTPNVLSLCLQTAAEFIFNIFRCVEKLCVVLPSLSQLRTLRLYSDIGDVGDGMIFSSISEIPSFFHSLDNLPDFDCLALRYYLPCFRLSYDERVNMEHCNSGSLVVYKWLQDSPPDPYVVTRIVGDSSPLNGRIRSLADLIQSICNAPAQKDEEFLMNIAHCTEFISLKLNSGSQQFTVNAAMIGDVEMKRTVSTLPSSLEFPKWCGDVEFLQLLGPQDIVKRLYPFPTLKVFQTLVATSPGASPEKLRDEVRWFIDSLPQSLELLSVLFFWESESHPKPLLPPEMHDELDELLSTIPTFRCPNIKGLQIDMYYVSKLFRKECPLKRLVDSCENRNIPLILFPSYDPKYYGQCSPGFEKVFMVENFIN</sequence>
<dbReference type="InParanoid" id="A0A0H2R4N1"/>
<gene>
    <name evidence="1" type="ORF">SCHPADRAFT_679199</name>
</gene>